<comment type="catalytic activity">
    <reaction evidence="1">
        <text>ATP + protein L-histidine = ADP + protein N-phospho-L-histidine.</text>
        <dbReference type="EC" id="2.7.13.3"/>
    </reaction>
</comment>
<dbReference type="Gene3D" id="3.30.565.10">
    <property type="entry name" value="Histidine kinase-like ATPase, C-terminal domain"/>
    <property type="match status" value="1"/>
</dbReference>
<evidence type="ECO:0000256" key="5">
    <source>
        <dbReference type="ARBA" id="ARBA00022777"/>
    </source>
</evidence>
<dbReference type="PANTHER" id="PTHR43047:SF72">
    <property type="entry name" value="OSMOSENSING HISTIDINE PROTEIN KINASE SLN1"/>
    <property type="match status" value="1"/>
</dbReference>
<reference evidence="9 10" key="1">
    <citation type="submission" date="2018-05" db="EMBL/GenBank/DDBJ databases">
        <title>Marinifilum breve JC075T sp. nov., a marine bacterium isolated from Yongle Blue Hole in the South China Sea.</title>
        <authorList>
            <person name="Fu T."/>
        </authorList>
    </citation>
    <scope>NUCLEOTIDE SEQUENCE [LARGE SCALE GENOMIC DNA]</scope>
    <source>
        <strain evidence="9 10">JC075</strain>
    </source>
</reference>
<dbReference type="InterPro" id="IPR036890">
    <property type="entry name" value="HATPase_C_sf"/>
</dbReference>
<keyword evidence="4" id="KW-0808">Transferase</keyword>
<dbReference type="SUPFAM" id="SSF52172">
    <property type="entry name" value="CheY-like"/>
    <property type="match status" value="1"/>
</dbReference>
<dbReference type="AlphaFoldDB" id="A0A2V3ZUL6"/>
<dbReference type="SUPFAM" id="SSF47384">
    <property type="entry name" value="Homodimeric domain of signal transducing histidine kinase"/>
    <property type="match status" value="1"/>
</dbReference>
<keyword evidence="5" id="KW-0418">Kinase</keyword>
<feature type="domain" description="Histidine kinase" evidence="7">
    <location>
        <begin position="148"/>
        <end position="366"/>
    </location>
</feature>
<dbReference type="PRINTS" id="PR00344">
    <property type="entry name" value="BCTRLSENSOR"/>
</dbReference>
<keyword evidence="10" id="KW-1185">Reference proteome</keyword>
<accession>A0A2V3ZUL6</accession>
<dbReference type="Pfam" id="PF02518">
    <property type="entry name" value="HATPase_c"/>
    <property type="match status" value="1"/>
</dbReference>
<keyword evidence="3 6" id="KW-0597">Phosphoprotein</keyword>
<dbReference type="PROSITE" id="PS50110">
    <property type="entry name" value="RESPONSE_REGULATORY"/>
    <property type="match status" value="1"/>
</dbReference>
<dbReference type="InterPro" id="IPR003594">
    <property type="entry name" value="HATPase_dom"/>
</dbReference>
<evidence type="ECO:0000256" key="6">
    <source>
        <dbReference type="PROSITE-ProRule" id="PRU00169"/>
    </source>
</evidence>
<evidence type="ECO:0000313" key="9">
    <source>
        <dbReference type="EMBL" id="PXX98746.1"/>
    </source>
</evidence>
<dbReference type="SMART" id="SM00387">
    <property type="entry name" value="HATPase_c"/>
    <property type="match status" value="1"/>
</dbReference>
<sequence>MIKLKTTTEIRQLKKIHSIAGIGYWVYNYSTKDFWWSEVTHSILGYQTGNVIPTRDILKKHIHPEDLVFFEESLKQMQLQPMEIEFRFYKNGELRLGKITGEVYKDEDIIEEVLFQDITDIKIKEFEIAKAWNKALEAENLKNAFLANMSHELRTPLNSIIGFSELLESGNITEDIPKFASSIKDSGLQLLKIIEDLLKVSMLESRTAKPVKRNFNLHNMMKDVKFLTNKLLSNNKKDHLQLNFPNIETNQVIKSDQNKIIGILSNLLHNAVKFTENGGITCSYRLINQTIEFTVSDTGKGIPVKSQSNVFQRFRQADENGINNFGGTGLGLYISRLEIELLGGKIWIASEEKLGTTVKFSIPNVIDQELISETDSTANLYNWENYTVVIAEDQFTNYKILEAYLQPTNINIIWAKTGKEAMTASLQNPEVNLILMDINMPHTNGLEATKLIKKKRPDLTIIAQTAYALEGDREKSLKAGCSEHLSKPFNKSDLLLCMSRYLP</sequence>
<dbReference type="InterPro" id="IPR036097">
    <property type="entry name" value="HisK_dim/P_sf"/>
</dbReference>
<dbReference type="SMART" id="SM00448">
    <property type="entry name" value="REC"/>
    <property type="match status" value="1"/>
</dbReference>
<evidence type="ECO:0000259" key="7">
    <source>
        <dbReference type="PROSITE" id="PS50109"/>
    </source>
</evidence>
<dbReference type="InterPro" id="IPR001789">
    <property type="entry name" value="Sig_transdc_resp-reg_receiver"/>
</dbReference>
<dbReference type="Proteomes" id="UP000248079">
    <property type="component" value="Unassembled WGS sequence"/>
</dbReference>
<dbReference type="GO" id="GO:0009927">
    <property type="term" value="F:histidine phosphotransfer kinase activity"/>
    <property type="evidence" value="ECO:0007669"/>
    <property type="project" value="TreeGrafter"/>
</dbReference>
<dbReference type="InterPro" id="IPR005467">
    <property type="entry name" value="His_kinase_dom"/>
</dbReference>
<gene>
    <name evidence="9" type="ORF">DF185_15300</name>
</gene>
<evidence type="ECO:0000313" key="10">
    <source>
        <dbReference type="Proteomes" id="UP000248079"/>
    </source>
</evidence>
<dbReference type="Gene3D" id="3.40.50.2300">
    <property type="match status" value="1"/>
</dbReference>
<dbReference type="CDD" id="cd17546">
    <property type="entry name" value="REC_hyHK_CKI1_RcsC-like"/>
    <property type="match status" value="1"/>
</dbReference>
<protein>
    <recommendedName>
        <fullName evidence="2">histidine kinase</fullName>
        <ecNumber evidence="2">2.7.13.3</ecNumber>
    </recommendedName>
</protein>
<dbReference type="SUPFAM" id="SSF55785">
    <property type="entry name" value="PYP-like sensor domain (PAS domain)"/>
    <property type="match status" value="1"/>
</dbReference>
<dbReference type="InterPro" id="IPR000014">
    <property type="entry name" value="PAS"/>
</dbReference>
<dbReference type="PANTHER" id="PTHR43047">
    <property type="entry name" value="TWO-COMPONENT HISTIDINE PROTEIN KINASE"/>
    <property type="match status" value="1"/>
</dbReference>
<dbReference type="InterPro" id="IPR035965">
    <property type="entry name" value="PAS-like_dom_sf"/>
</dbReference>
<proteinExistence type="predicted"/>
<evidence type="ECO:0000256" key="4">
    <source>
        <dbReference type="ARBA" id="ARBA00022679"/>
    </source>
</evidence>
<dbReference type="RefSeq" id="WP_110361637.1">
    <property type="nucleotide sequence ID" value="NZ_QFLI01000007.1"/>
</dbReference>
<dbReference type="SUPFAM" id="SSF55874">
    <property type="entry name" value="ATPase domain of HSP90 chaperone/DNA topoisomerase II/histidine kinase"/>
    <property type="match status" value="1"/>
</dbReference>
<comment type="caution">
    <text evidence="9">The sequence shown here is derived from an EMBL/GenBank/DDBJ whole genome shotgun (WGS) entry which is preliminary data.</text>
</comment>
<dbReference type="EC" id="2.7.13.3" evidence="2"/>
<evidence type="ECO:0000256" key="3">
    <source>
        <dbReference type="ARBA" id="ARBA00022553"/>
    </source>
</evidence>
<evidence type="ECO:0000259" key="8">
    <source>
        <dbReference type="PROSITE" id="PS50110"/>
    </source>
</evidence>
<dbReference type="SMART" id="SM00388">
    <property type="entry name" value="HisKA"/>
    <property type="match status" value="1"/>
</dbReference>
<evidence type="ECO:0000256" key="2">
    <source>
        <dbReference type="ARBA" id="ARBA00012438"/>
    </source>
</evidence>
<dbReference type="Gene3D" id="3.30.450.20">
    <property type="entry name" value="PAS domain"/>
    <property type="match status" value="1"/>
</dbReference>
<dbReference type="PROSITE" id="PS50109">
    <property type="entry name" value="HIS_KIN"/>
    <property type="match status" value="1"/>
</dbReference>
<dbReference type="CDD" id="cd00082">
    <property type="entry name" value="HisKA"/>
    <property type="match status" value="1"/>
</dbReference>
<dbReference type="Pfam" id="PF00072">
    <property type="entry name" value="Response_reg"/>
    <property type="match status" value="1"/>
</dbReference>
<feature type="modified residue" description="4-aspartylphosphate" evidence="6">
    <location>
        <position position="437"/>
    </location>
</feature>
<dbReference type="Pfam" id="PF08447">
    <property type="entry name" value="PAS_3"/>
    <property type="match status" value="1"/>
</dbReference>
<evidence type="ECO:0000256" key="1">
    <source>
        <dbReference type="ARBA" id="ARBA00000085"/>
    </source>
</evidence>
<dbReference type="InterPro" id="IPR011006">
    <property type="entry name" value="CheY-like_superfamily"/>
</dbReference>
<dbReference type="InterPro" id="IPR003661">
    <property type="entry name" value="HisK_dim/P_dom"/>
</dbReference>
<name>A0A2V3ZUL6_9BACT</name>
<dbReference type="EMBL" id="QFLI01000007">
    <property type="protein sequence ID" value="PXX98746.1"/>
    <property type="molecule type" value="Genomic_DNA"/>
</dbReference>
<dbReference type="Gene3D" id="1.10.287.130">
    <property type="match status" value="1"/>
</dbReference>
<dbReference type="Pfam" id="PF00512">
    <property type="entry name" value="HisKA"/>
    <property type="match status" value="1"/>
</dbReference>
<organism evidence="9 10">
    <name type="scientific">Marinifilum breve</name>
    <dbReference type="NCBI Taxonomy" id="2184082"/>
    <lineage>
        <taxon>Bacteria</taxon>
        <taxon>Pseudomonadati</taxon>
        <taxon>Bacteroidota</taxon>
        <taxon>Bacteroidia</taxon>
        <taxon>Marinilabiliales</taxon>
        <taxon>Marinifilaceae</taxon>
    </lineage>
</organism>
<dbReference type="CDD" id="cd00130">
    <property type="entry name" value="PAS"/>
    <property type="match status" value="1"/>
</dbReference>
<dbReference type="InterPro" id="IPR004358">
    <property type="entry name" value="Sig_transdc_His_kin-like_C"/>
</dbReference>
<dbReference type="GO" id="GO:0005886">
    <property type="term" value="C:plasma membrane"/>
    <property type="evidence" value="ECO:0007669"/>
    <property type="project" value="TreeGrafter"/>
</dbReference>
<dbReference type="InterPro" id="IPR013655">
    <property type="entry name" value="PAS_fold_3"/>
</dbReference>
<dbReference type="OrthoDB" id="9796457at2"/>
<feature type="domain" description="Response regulatory" evidence="8">
    <location>
        <begin position="387"/>
        <end position="502"/>
    </location>
</feature>
<dbReference type="GO" id="GO:0000155">
    <property type="term" value="F:phosphorelay sensor kinase activity"/>
    <property type="evidence" value="ECO:0007669"/>
    <property type="project" value="InterPro"/>
</dbReference>